<evidence type="ECO:0000256" key="2">
    <source>
        <dbReference type="ARBA" id="ARBA00022448"/>
    </source>
</evidence>
<comment type="caution">
    <text evidence="10">The sequence shown here is derived from an EMBL/GenBank/DDBJ whole genome shotgun (WGS) entry which is preliminary data.</text>
</comment>
<keyword evidence="6 8" id="KW-0472">Membrane</keyword>
<dbReference type="Proteomes" id="UP000637299">
    <property type="component" value="Unassembled WGS sequence"/>
</dbReference>
<evidence type="ECO:0000256" key="7">
    <source>
        <dbReference type="SAM" id="MobiDB-lite"/>
    </source>
</evidence>
<keyword evidence="4 8" id="KW-0812">Transmembrane</keyword>
<feature type="transmembrane region" description="Helical" evidence="8">
    <location>
        <begin position="245"/>
        <end position="267"/>
    </location>
</feature>
<dbReference type="PANTHER" id="PTHR43045">
    <property type="entry name" value="SHIKIMATE TRANSPORTER"/>
    <property type="match status" value="1"/>
</dbReference>
<protein>
    <submittedName>
        <fullName evidence="10">MFS transporter</fullName>
    </submittedName>
</protein>
<dbReference type="PROSITE" id="PS50850">
    <property type="entry name" value="MFS"/>
    <property type="match status" value="1"/>
</dbReference>
<evidence type="ECO:0000256" key="1">
    <source>
        <dbReference type="ARBA" id="ARBA00004651"/>
    </source>
</evidence>
<feature type="transmembrane region" description="Helical" evidence="8">
    <location>
        <begin position="395"/>
        <end position="418"/>
    </location>
</feature>
<dbReference type="InterPro" id="IPR036259">
    <property type="entry name" value="MFS_trans_sf"/>
</dbReference>
<gene>
    <name evidence="10" type="ORF">IC610_19160</name>
</gene>
<evidence type="ECO:0000256" key="6">
    <source>
        <dbReference type="ARBA" id="ARBA00023136"/>
    </source>
</evidence>
<dbReference type="InterPro" id="IPR011701">
    <property type="entry name" value="MFS"/>
</dbReference>
<dbReference type="EMBL" id="JACYFS010000011">
    <property type="protein sequence ID" value="MBD8084532.1"/>
    <property type="molecule type" value="Genomic_DNA"/>
</dbReference>
<keyword evidence="11" id="KW-1185">Reference proteome</keyword>
<name>A0ABR8ZGZ1_9FLAO</name>
<evidence type="ECO:0000256" key="8">
    <source>
        <dbReference type="SAM" id="Phobius"/>
    </source>
</evidence>
<keyword evidence="3" id="KW-1003">Cell membrane</keyword>
<organism evidence="10 11">
    <name type="scientific">Chryseobacterium caseinilyticum</name>
    <dbReference type="NCBI Taxonomy" id="2771428"/>
    <lineage>
        <taxon>Bacteria</taxon>
        <taxon>Pseudomonadati</taxon>
        <taxon>Bacteroidota</taxon>
        <taxon>Flavobacteriia</taxon>
        <taxon>Flavobacteriales</taxon>
        <taxon>Weeksellaceae</taxon>
        <taxon>Chryseobacterium group</taxon>
        <taxon>Chryseobacterium</taxon>
    </lineage>
</organism>
<reference evidence="10 11" key="1">
    <citation type="submission" date="2020-09" db="EMBL/GenBank/DDBJ databases">
        <title>Genome seq and assembly of Chryseobacterium sp.</title>
        <authorList>
            <person name="Chhetri G."/>
        </authorList>
    </citation>
    <scope>NUCLEOTIDE SEQUENCE [LARGE SCALE GENOMIC DNA]</scope>
    <source>
        <strain evidence="10 11">GCR10</strain>
    </source>
</reference>
<feature type="transmembrane region" description="Helical" evidence="8">
    <location>
        <begin position="309"/>
        <end position="331"/>
    </location>
</feature>
<feature type="compositionally biased region" description="Polar residues" evidence="7">
    <location>
        <begin position="457"/>
        <end position="471"/>
    </location>
</feature>
<dbReference type="Pfam" id="PF07690">
    <property type="entry name" value="MFS_1"/>
    <property type="match status" value="1"/>
</dbReference>
<feature type="transmembrane region" description="Helical" evidence="8">
    <location>
        <begin position="87"/>
        <end position="107"/>
    </location>
</feature>
<feature type="region of interest" description="Disordered" evidence="7">
    <location>
        <begin position="452"/>
        <end position="471"/>
    </location>
</feature>
<feature type="transmembrane region" description="Helical" evidence="8">
    <location>
        <begin position="57"/>
        <end position="75"/>
    </location>
</feature>
<evidence type="ECO:0000256" key="4">
    <source>
        <dbReference type="ARBA" id="ARBA00022692"/>
    </source>
</evidence>
<proteinExistence type="predicted"/>
<evidence type="ECO:0000259" key="9">
    <source>
        <dbReference type="PROSITE" id="PS50850"/>
    </source>
</evidence>
<feature type="domain" description="Major facilitator superfamily (MFS) profile" evidence="9">
    <location>
        <begin position="15"/>
        <end position="446"/>
    </location>
</feature>
<feature type="transmembrane region" description="Helical" evidence="8">
    <location>
        <begin position="151"/>
        <end position="174"/>
    </location>
</feature>
<comment type="subcellular location">
    <subcellularLocation>
        <location evidence="1">Cell membrane</location>
        <topology evidence="1">Multi-pass membrane protein</topology>
    </subcellularLocation>
</comment>
<dbReference type="PANTHER" id="PTHR43045:SF7">
    <property type="entry name" value="MAJOR FACILITATOR SUPERFAMILY TRANSPORTER"/>
    <property type="match status" value="1"/>
</dbReference>
<feature type="transmembrane region" description="Helical" evidence="8">
    <location>
        <begin position="186"/>
        <end position="205"/>
    </location>
</feature>
<keyword evidence="2" id="KW-0813">Transport</keyword>
<dbReference type="InterPro" id="IPR020846">
    <property type="entry name" value="MFS_dom"/>
</dbReference>
<evidence type="ECO:0000313" key="11">
    <source>
        <dbReference type="Proteomes" id="UP000637299"/>
    </source>
</evidence>
<feature type="transmembrane region" description="Helical" evidence="8">
    <location>
        <begin position="12"/>
        <end position="37"/>
    </location>
</feature>
<dbReference type="Gene3D" id="1.20.1250.20">
    <property type="entry name" value="MFS general substrate transporter like domains"/>
    <property type="match status" value="1"/>
</dbReference>
<accession>A0ABR8ZGZ1</accession>
<evidence type="ECO:0000256" key="5">
    <source>
        <dbReference type="ARBA" id="ARBA00022989"/>
    </source>
</evidence>
<evidence type="ECO:0000313" key="10">
    <source>
        <dbReference type="EMBL" id="MBD8084532.1"/>
    </source>
</evidence>
<keyword evidence="5 8" id="KW-1133">Transmembrane helix</keyword>
<evidence type="ECO:0000256" key="3">
    <source>
        <dbReference type="ARBA" id="ARBA00022475"/>
    </source>
</evidence>
<dbReference type="SUPFAM" id="SSF103473">
    <property type="entry name" value="MFS general substrate transporter"/>
    <property type="match status" value="1"/>
</dbReference>
<dbReference type="Pfam" id="PF00083">
    <property type="entry name" value="Sugar_tr"/>
    <property type="match status" value="1"/>
</dbReference>
<feature type="transmembrane region" description="Helical" evidence="8">
    <location>
        <begin position="113"/>
        <end position="139"/>
    </location>
</feature>
<feature type="transmembrane region" description="Helical" evidence="8">
    <location>
        <begin position="279"/>
        <end position="297"/>
    </location>
</feature>
<dbReference type="RefSeq" id="WP_191738369.1">
    <property type="nucleotide sequence ID" value="NZ_JACYFS010000011.1"/>
</dbReference>
<feature type="transmembrane region" description="Helical" evidence="8">
    <location>
        <begin position="351"/>
        <end position="374"/>
    </location>
</feature>
<feature type="transmembrane region" description="Helical" evidence="8">
    <location>
        <begin position="424"/>
        <end position="442"/>
    </location>
</feature>
<dbReference type="InterPro" id="IPR005828">
    <property type="entry name" value="MFS_sugar_transport-like"/>
</dbReference>
<sequence length="471" mass="51225">MDNTIQQPKNNILTVIIASSAGTLIEWYDMFLAIILAGALSVNLFPADGSSHFLETLAVVASSFMFRPIGSLIFGNIGDKIGRKYSFLLSLILMGASTFLIGCIPNFQSIGWAAPILLLVCRLMQGLAISGEYAGAVIYVAEHAPANRRGFYTGFIQATVPIGLLVCLSVIFVTRTVMSETDFNNFGWRIPFLLSSVLVLLSYFARKKLHESPVFEELKKAGKTSKAPVKEAFTTKGNVKLMLKAIFGGNAAQSSVMQTSLFVTLFFMQRAVKIEETTVLLITGVVTLCSAYFYQYFGALSDRIGRKKVLISGLISSLILIPVSFYLFMQIGNPDGLTEVHSISTEATLKIMGISFLLSVAGAATYGPLGAFMLEIFPTKIRYTSMGFAQNMGNGFIGGATTFVTEFIKTSFVVSAFMAPFIGLIYPIFLVVLAIIVNVLFIPETYKTDLTEEENVDTSNARNAGNSLSEV</sequence>